<dbReference type="InterPro" id="IPR042101">
    <property type="entry name" value="SRP54_N_sf"/>
</dbReference>
<dbReference type="SMART" id="SM00382">
    <property type="entry name" value="AAA"/>
    <property type="match status" value="1"/>
</dbReference>
<evidence type="ECO:0000256" key="8">
    <source>
        <dbReference type="ARBA" id="ARBA00048027"/>
    </source>
</evidence>
<dbReference type="Gene3D" id="3.40.50.300">
    <property type="entry name" value="P-loop containing nucleotide triphosphate hydrolases"/>
    <property type="match status" value="1"/>
</dbReference>
<feature type="domain" description="SRP54-type proteins GTP-binding" evidence="10">
    <location>
        <begin position="267"/>
        <end position="280"/>
    </location>
</feature>
<comment type="function">
    <text evidence="9">Involved in targeting and insertion of nascent membrane proteins into the cytoplasmic membrane. Acts as a receptor for the complex formed by the signal recognition particle (SRP) and the ribosome-nascent chain (RNC).</text>
</comment>
<dbReference type="HOGENOM" id="CLU_009301_3_4_0"/>
<dbReference type="Proteomes" id="UP000006804">
    <property type="component" value="Chromosome"/>
</dbReference>
<comment type="similarity">
    <text evidence="9">Belongs to the GTP-binding SRP family. FtsY subfamily.</text>
</comment>
<sequence>MGFFEKLKASLEKTRKSIFEGLGKLLKGKKIDQELLEQLEEKLIMADVGYETTQEILQKLEKENTEDALETLKKVLVEILSNGNQLVVPNAKPFVIMVVGVNGTGKTTSVAKLGAYFQNLGKTVVLAAADTFRAAAIEQLQEWGKRINCTVIAHSEGADPAAVAFDAVNHAKAKEKDVVIIDTAGRLHTKKNLMEELRKIHRVVGKVVENAPHEVLLVIDATTGQNGLVQAKVFKEMVNITGIILTKLDGTAKGGIALAIKKELGVPIKFIGVGESLEDFKPFDPTLFVEALLE</sequence>
<organism evidence="11 12">
    <name type="scientific">Pseudothermotoga thermarum DSM 5069</name>
    <dbReference type="NCBI Taxonomy" id="688269"/>
    <lineage>
        <taxon>Bacteria</taxon>
        <taxon>Thermotogati</taxon>
        <taxon>Thermotogota</taxon>
        <taxon>Thermotogae</taxon>
        <taxon>Thermotogales</taxon>
        <taxon>Thermotogaceae</taxon>
        <taxon>Pseudothermotoga</taxon>
    </lineage>
</organism>
<dbReference type="CDD" id="cd17874">
    <property type="entry name" value="FtsY"/>
    <property type="match status" value="1"/>
</dbReference>
<dbReference type="SUPFAM" id="SSF52540">
    <property type="entry name" value="P-loop containing nucleoside triphosphate hydrolases"/>
    <property type="match status" value="1"/>
</dbReference>
<dbReference type="SMART" id="SM00962">
    <property type="entry name" value="SRP54"/>
    <property type="match status" value="1"/>
</dbReference>
<dbReference type="GO" id="GO:0005525">
    <property type="term" value="F:GTP binding"/>
    <property type="evidence" value="ECO:0007669"/>
    <property type="project" value="UniProtKB-UniRule"/>
</dbReference>
<dbReference type="PANTHER" id="PTHR43134:SF1">
    <property type="entry name" value="SIGNAL RECOGNITION PARTICLE RECEPTOR SUBUNIT ALPHA"/>
    <property type="match status" value="1"/>
</dbReference>
<dbReference type="Pfam" id="PF00448">
    <property type="entry name" value="SRP54"/>
    <property type="match status" value="1"/>
</dbReference>
<dbReference type="GO" id="GO:0003924">
    <property type="term" value="F:GTPase activity"/>
    <property type="evidence" value="ECO:0007669"/>
    <property type="project" value="UniProtKB-UniRule"/>
</dbReference>
<name>F7YV58_9THEM</name>
<keyword evidence="6 9" id="KW-0472">Membrane</keyword>
<keyword evidence="1 9" id="KW-1003">Cell membrane</keyword>
<keyword evidence="2 9" id="KW-0963">Cytoplasm</keyword>
<dbReference type="InterPro" id="IPR027417">
    <property type="entry name" value="P-loop_NTPase"/>
</dbReference>
<dbReference type="NCBIfam" id="TIGR00064">
    <property type="entry name" value="ftsY"/>
    <property type="match status" value="1"/>
</dbReference>
<evidence type="ECO:0000313" key="12">
    <source>
        <dbReference type="Proteomes" id="UP000006804"/>
    </source>
</evidence>
<dbReference type="KEGG" id="tta:Theth_0258"/>
<dbReference type="FunFam" id="3.40.50.300:FF:000053">
    <property type="entry name" value="Signal recognition particle receptor FtsY"/>
    <property type="match status" value="1"/>
</dbReference>
<evidence type="ECO:0000256" key="4">
    <source>
        <dbReference type="ARBA" id="ARBA00022801"/>
    </source>
</evidence>
<dbReference type="GO" id="GO:0005886">
    <property type="term" value="C:plasma membrane"/>
    <property type="evidence" value="ECO:0007669"/>
    <property type="project" value="UniProtKB-SubCell"/>
</dbReference>
<dbReference type="GO" id="GO:0005047">
    <property type="term" value="F:signal recognition particle binding"/>
    <property type="evidence" value="ECO:0007669"/>
    <property type="project" value="TreeGrafter"/>
</dbReference>
<dbReference type="InterPro" id="IPR013822">
    <property type="entry name" value="Signal_recog_particl_SRP54_hlx"/>
</dbReference>
<protein>
    <recommendedName>
        <fullName evidence="9">Signal recognition particle receptor FtsY</fullName>
        <shortName evidence="9">SRP receptor</shortName>
        <ecNumber evidence="9">3.6.5.4</ecNumber>
    </recommendedName>
</protein>
<reference evidence="11 12" key="1">
    <citation type="submission" date="2010-11" db="EMBL/GenBank/DDBJ databases">
        <title>The complete genome of Thermotoga thermarum DSM 5069.</title>
        <authorList>
            <consortium name="US DOE Joint Genome Institute (JGI-PGF)"/>
            <person name="Lucas S."/>
            <person name="Copeland A."/>
            <person name="Lapidus A."/>
            <person name="Bruce D."/>
            <person name="Goodwin L."/>
            <person name="Pitluck S."/>
            <person name="Kyrpides N."/>
            <person name="Mavromatis K."/>
            <person name="Ivanova N."/>
            <person name="Zeytun A."/>
            <person name="Brettin T."/>
            <person name="Detter J.C."/>
            <person name="Tapia R."/>
            <person name="Han C."/>
            <person name="Land M."/>
            <person name="Hauser L."/>
            <person name="Markowitz V."/>
            <person name="Cheng J.-F."/>
            <person name="Hugenholtz P."/>
            <person name="Woyke T."/>
            <person name="Wu D."/>
            <person name="Spring S."/>
            <person name="Schroeder M."/>
            <person name="Brambilla E."/>
            <person name="Klenk H.-P."/>
            <person name="Eisen J.A."/>
        </authorList>
    </citation>
    <scope>NUCLEOTIDE SEQUENCE [LARGE SCALE GENOMIC DNA]</scope>
    <source>
        <strain evidence="11 12">DSM 5069</strain>
    </source>
</reference>
<dbReference type="Pfam" id="PF02881">
    <property type="entry name" value="SRP54_N"/>
    <property type="match status" value="1"/>
</dbReference>
<dbReference type="PROSITE" id="PS00300">
    <property type="entry name" value="SRP54"/>
    <property type="match status" value="1"/>
</dbReference>
<dbReference type="PANTHER" id="PTHR43134">
    <property type="entry name" value="SIGNAL RECOGNITION PARTICLE RECEPTOR SUBUNIT ALPHA"/>
    <property type="match status" value="1"/>
</dbReference>
<dbReference type="HAMAP" id="MF_00920">
    <property type="entry name" value="FtsY"/>
    <property type="match status" value="1"/>
</dbReference>
<dbReference type="SMART" id="SM00963">
    <property type="entry name" value="SRP54_N"/>
    <property type="match status" value="1"/>
</dbReference>
<evidence type="ECO:0000256" key="7">
    <source>
        <dbReference type="ARBA" id="ARBA00023170"/>
    </source>
</evidence>
<keyword evidence="4 9" id="KW-0378">Hydrolase</keyword>
<keyword evidence="12" id="KW-1185">Reference proteome</keyword>
<keyword evidence="7 9" id="KW-0675">Receptor</keyword>
<evidence type="ECO:0000256" key="5">
    <source>
        <dbReference type="ARBA" id="ARBA00023134"/>
    </source>
</evidence>
<dbReference type="RefSeq" id="WP_013931580.1">
    <property type="nucleotide sequence ID" value="NC_015707.1"/>
</dbReference>
<feature type="binding site" evidence="9">
    <location>
        <begin position="246"/>
        <end position="249"/>
    </location>
    <ligand>
        <name>GTP</name>
        <dbReference type="ChEBI" id="CHEBI:37565"/>
    </ligand>
</feature>
<evidence type="ECO:0000313" key="11">
    <source>
        <dbReference type="EMBL" id="AEH50357.1"/>
    </source>
</evidence>
<evidence type="ECO:0000256" key="9">
    <source>
        <dbReference type="HAMAP-Rule" id="MF_00920"/>
    </source>
</evidence>
<gene>
    <name evidence="9" type="primary">ftsY</name>
    <name evidence="11" type="ORF">Theth_0258</name>
</gene>
<dbReference type="FunFam" id="1.20.120.140:FF:000002">
    <property type="entry name" value="Signal recognition particle receptor FtsY"/>
    <property type="match status" value="1"/>
</dbReference>
<dbReference type="EMBL" id="CP002351">
    <property type="protein sequence ID" value="AEH50357.1"/>
    <property type="molecule type" value="Genomic_DNA"/>
</dbReference>
<proteinExistence type="inferred from homology"/>
<dbReference type="STRING" id="688269.Theth_0258"/>
<dbReference type="SUPFAM" id="SSF47364">
    <property type="entry name" value="Domain of the SRP/SRP receptor G-proteins"/>
    <property type="match status" value="1"/>
</dbReference>
<dbReference type="InterPro" id="IPR036225">
    <property type="entry name" value="SRP/SRP_N"/>
</dbReference>
<accession>F7YV58</accession>
<dbReference type="InterPro" id="IPR000897">
    <property type="entry name" value="SRP54_GTPase_dom"/>
</dbReference>
<dbReference type="PATRIC" id="fig|688269.3.peg.268"/>
<dbReference type="GO" id="GO:0005737">
    <property type="term" value="C:cytoplasm"/>
    <property type="evidence" value="ECO:0007669"/>
    <property type="project" value="UniProtKB-SubCell"/>
</dbReference>
<comment type="subcellular location">
    <subcellularLocation>
        <location evidence="9">Cell membrane</location>
        <topology evidence="9">Peripheral membrane protein</topology>
        <orientation evidence="9">Cytoplasmic side</orientation>
    </subcellularLocation>
    <subcellularLocation>
        <location evidence="9">Cytoplasm</location>
    </subcellularLocation>
</comment>
<comment type="subunit">
    <text evidence="9">Part of the signal recognition particle protein translocation system, which is composed of SRP and FtsY.</text>
</comment>
<dbReference type="GO" id="GO:0006614">
    <property type="term" value="P:SRP-dependent cotranslational protein targeting to membrane"/>
    <property type="evidence" value="ECO:0007669"/>
    <property type="project" value="InterPro"/>
</dbReference>
<evidence type="ECO:0000259" key="10">
    <source>
        <dbReference type="PROSITE" id="PS00300"/>
    </source>
</evidence>
<feature type="binding site" evidence="9">
    <location>
        <begin position="100"/>
        <end position="107"/>
    </location>
    <ligand>
        <name>GTP</name>
        <dbReference type="ChEBI" id="CHEBI:37565"/>
    </ligand>
</feature>
<dbReference type="Gene3D" id="1.20.120.140">
    <property type="entry name" value="Signal recognition particle SRP54, nucleotide-binding domain"/>
    <property type="match status" value="1"/>
</dbReference>
<feature type="binding site" evidence="9">
    <location>
        <begin position="182"/>
        <end position="186"/>
    </location>
    <ligand>
        <name>GTP</name>
        <dbReference type="ChEBI" id="CHEBI:37565"/>
    </ligand>
</feature>
<dbReference type="InterPro" id="IPR003593">
    <property type="entry name" value="AAA+_ATPase"/>
</dbReference>
<dbReference type="eggNOG" id="COG0552">
    <property type="taxonomic scope" value="Bacteria"/>
</dbReference>
<dbReference type="AlphaFoldDB" id="F7YV58"/>
<comment type="catalytic activity">
    <reaction evidence="8 9">
        <text>GTP + H2O = GDP + phosphate + H(+)</text>
        <dbReference type="Rhea" id="RHEA:19669"/>
        <dbReference type="ChEBI" id="CHEBI:15377"/>
        <dbReference type="ChEBI" id="CHEBI:15378"/>
        <dbReference type="ChEBI" id="CHEBI:37565"/>
        <dbReference type="ChEBI" id="CHEBI:43474"/>
        <dbReference type="ChEBI" id="CHEBI:58189"/>
        <dbReference type="EC" id="3.6.5.4"/>
    </reaction>
</comment>
<evidence type="ECO:0000256" key="1">
    <source>
        <dbReference type="ARBA" id="ARBA00022475"/>
    </source>
</evidence>
<keyword evidence="5 9" id="KW-0342">GTP-binding</keyword>
<evidence type="ECO:0000256" key="3">
    <source>
        <dbReference type="ARBA" id="ARBA00022741"/>
    </source>
</evidence>
<dbReference type="EC" id="3.6.5.4" evidence="9"/>
<keyword evidence="3 9" id="KW-0547">Nucleotide-binding</keyword>
<evidence type="ECO:0000256" key="2">
    <source>
        <dbReference type="ARBA" id="ARBA00022490"/>
    </source>
</evidence>
<dbReference type="InterPro" id="IPR004390">
    <property type="entry name" value="SR_rcpt_FtsY"/>
</dbReference>
<evidence type="ECO:0000256" key="6">
    <source>
        <dbReference type="ARBA" id="ARBA00023136"/>
    </source>
</evidence>